<evidence type="ECO:0000256" key="7">
    <source>
        <dbReference type="PIRSR" id="PIRSR600760-2"/>
    </source>
</evidence>
<evidence type="ECO:0000256" key="3">
    <source>
        <dbReference type="ARBA" id="ARBA00022723"/>
    </source>
</evidence>
<feature type="binding site" evidence="6">
    <location>
        <position position="87"/>
    </location>
    <ligand>
        <name>Mg(2+)</name>
        <dbReference type="ChEBI" id="CHEBI:18420"/>
        <label>1</label>
    </ligand>
</feature>
<feature type="binding site" evidence="7">
    <location>
        <position position="67"/>
    </location>
    <ligand>
        <name>Mg(2+)</name>
        <dbReference type="ChEBI" id="CHEBI:18420"/>
        <label>1</label>
        <note>catalytic</note>
    </ligand>
</feature>
<evidence type="ECO:0000256" key="5">
    <source>
        <dbReference type="ARBA" id="ARBA00022842"/>
    </source>
</evidence>
<dbReference type="RefSeq" id="WP_079489928.1">
    <property type="nucleotide sequence ID" value="NZ_FUZT01000002.1"/>
</dbReference>
<gene>
    <name evidence="6" type="primary">cysQ</name>
    <name evidence="8" type="ORF">SAMN02194393_01094</name>
</gene>
<organism evidence="8 9">
    <name type="scientific">Maledivibacter halophilus</name>
    <dbReference type="NCBI Taxonomy" id="36842"/>
    <lineage>
        <taxon>Bacteria</taxon>
        <taxon>Bacillati</taxon>
        <taxon>Bacillota</taxon>
        <taxon>Clostridia</taxon>
        <taxon>Peptostreptococcales</taxon>
        <taxon>Caminicellaceae</taxon>
        <taxon>Maledivibacter</taxon>
    </lineage>
</organism>
<dbReference type="PRINTS" id="PR00377">
    <property type="entry name" value="IMPHPHTASES"/>
</dbReference>
<protein>
    <recommendedName>
        <fullName evidence="6">3'(2'),5'-bisphosphate nucleotidase CysQ</fullName>
        <ecNumber evidence="6">3.1.3.7</ecNumber>
    </recommendedName>
    <alternativeName>
        <fullName evidence="6">3'(2'),5-bisphosphonucleoside 3'(2')-phosphohydrolase</fullName>
    </alternativeName>
    <alternativeName>
        <fullName evidence="6">3'-phosphoadenosine 5'-phosphate phosphatase</fullName>
        <shortName evidence="6">PAP phosphatase</shortName>
    </alternativeName>
</protein>
<comment type="catalytic activity">
    <reaction evidence="1 6">
        <text>adenosine 3',5'-bisphosphate + H2O = AMP + phosphate</text>
        <dbReference type="Rhea" id="RHEA:10040"/>
        <dbReference type="ChEBI" id="CHEBI:15377"/>
        <dbReference type="ChEBI" id="CHEBI:43474"/>
        <dbReference type="ChEBI" id="CHEBI:58343"/>
        <dbReference type="ChEBI" id="CHEBI:456215"/>
        <dbReference type="EC" id="3.1.3.7"/>
    </reaction>
</comment>
<dbReference type="InterPro" id="IPR020583">
    <property type="entry name" value="Inositol_monoP_metal-BS"/>
</dbReference>
<comment type="similarity">
    <text evidence="6">Belongs to the inositol monophosphatase superfamily. CysQ family.</text>
</comment>
<evidence type="ECO:0000313" key="9">
    <source>
        <dbReference type="Proteomes" id="UP000190285"/>
    </source>
</evidence>
<feature type="binding site" evidence="7">
    <location>
        <position position="87"/>
    </location>
    <ligand>
        <name>Mg(2+)</name>
        <dbReference type="ChEBI" id="CHEBI:18420"/>
        <label>1</label>
        <note>catalytic</note>
    </ligand>
</feature>
<feature type="binding site" evidence="6">
    <location>
        <position position="67"/>
    </location>
    <ligand>
        <name>substrate</name>
    </ligand>
</feature>
<name>A0A1T5JCN3_9FIRM</name>
<dbReference type="AlphaFoldDB" id="A0A1T5JCN3"/>
<feature type="binding site" evidence="6">
    <location>
        <position position="211"/>
    </location>
    <ligand>
        <name>substrate</name>
    </ligand>
</feature>
<dbReference type="InterPro" id="IPR006240">
    <property type="entry name" value="CysQ"/>
</dbReference>
<evidence type="ECO:0000256" key="1">
    <source>
        <dbReference type="ARBA" id="ARBA00001625"/>
    </source>
</evidence>
<keyword evidence="5 6" id="KW-0460">Magnesium</keyword>
<dbReference type="OrthoDB" id="9772456at2"/>
<feature type="binding site" evidence="6">
    <location>
        <position position="211"/>
    </location>
    <ligand>
        <name>Mg(2+)</name>
        <dbReference type="ChEBI" id="CHEBI:18420"/>
        <label>2</label>
    </ligand>
</feature>
<feature type="binding site" evidence="6">
    <location>
        <position position="85"/>
    </location>
    <ligand>
        <name>Mg(2+)</name>
        <dbReference type="ChEBI" id="CHEBI:18420"/>
        <label>1</label>
    </ligand>
</feature>
<dbReference type="HAMAP" id="MF_02095">
    <property type="entry name" value="CysQ"/>
    <property type="match status" value="1"/>
</dbReference>
<dbReference type="GO" id="GO:0000287">
    <property type="term" value="F:magnesium ion binding"/>
    <property type="evidence" value="ECO:0007669"/>
    <property type="project" value="UniProtKB-UniRule"/>
</dbReference>
<dbReference type="Gene3D" id="3.40.190.80">
    <property type="match status" value="1"/>
</dbReference>
<sequence>MKLIKELNTSKDLAIKAGEAIMKIYNSSFDVDYKKDQSPITLADKKSNEIIVNELLKQFPNYAILSEESKDDLTRLNNDWCWIIDPLDGTKEFIKKNGEFTVNIALAYRNKVVLGVIYIPVTKELYYAAKGFGAYYKIESKLNKISVSNRTENIRVMMSRSHATEKLKSLLKANEHRISDVKSAGSSLKGCLIAKGKAEVYYRYNLTREWDTAAMQCIVEEAGGIFKQMDGTPMLYNRVNTLNDKGFYILNNLKSQLSS</sequence>
<dbReference type="GO" id="GO:0050427">
    <property type="term" value="P:3'-phosphoadenosine 5'-phosphosulfate metabolic process"/>
    <property type="evidence" value="ECO:0007669"/>
    <property type="project" value="TreeGrafter"/>
</dbReference>
<comment type="subcellular location">
    <subcellularLocation>
        <location evidence="6">Cell membrane</location>
        <topology evidence="6">Peripheral membrane protein</topology>
        <orientation evidence="6">Cytoplasmic side</orientation>
    </subcellularLocation>
</comment>
<keyword evidence="4 6" id="KW-0378">Hydrolase</keyword>
<feature type="binding site" evidence="6">
    <location>
        <position position="88"/>
    </location>
    <ligand>
        <name>Mg(2+)</name>
        <dbReference type="ChEBI" id="CHEBI:18420"/>
        <label>2</label>
    </ligand>
</feature>
<dbReference type="SUPFAM" id="SSF56655">
    <property type="entry name" value="Carbohydrate phosphatase"/>
    <property type="match status" value="1"/>
</dbReference>
<dbReference type="CDD" id="cd01638">
    <property type="entry name" value="CysQ"/>
    <property type="match status" value="1"/>
</dbReference>
<dbReference type="PANTHER" id="PTHR43028">
    <property type="entry name" value="3'(2'),5'-BISPHOSPHATE NUCLEOTIDASE 1"/>
    <property type="match status" value="1"/>
</dbReference>
<feature type="binding site" evidence="6">
    <location>
        <position position="85"/>
    </location>
    <ligand>
        <name>Mg(2+)</name>
        <dbReference type="ChEBI" id="CHEBI:18420"/>
        <label>2</label>
    </ligand>
</feature>
<dbReference type="GO" id="GO:0008441">
    <property type="term" value="F:3'(2'),5'-bisphosphate nucleotidase activity"/>
    <property type="evidence" value="ECO:0007669"/>
    <property type="project" value="UniProtKB-UniRule"/>
</dbReference>
<keyword evidence="6" id="KW-1003">Cell membrane</keyword>
<comment type="function">
    <text evidence="6">Converts adenosine-3',5'-bisphosphate (PAP) to AMP.</text>
</comment>
<feature type="binding site" evidence="6">
    <location>
        <begin position="87"/>
        <end position="90"/>
    </location>
    <ligand>
        <name>substrate</name>
    </ligand>
</feature>
<dbReference type="PROSITE" id="PS00629">
    <property type="entry name" value="IMP_1"/>
    <property type="match status" value="1"/>
</dbReference>
<evidence type="ECO:0000256" key="4">
    <source>
        <dbReference type="ARBA" id="ARBA00022801"/>
    </source>
</evidence>
<dbReference type="EC" id="3.1.3.7" evidence="6"/>
<dbReference type="EMBL" id="FUZT01000002">
    <property type="protein sequence ID" value="SKC49159.1"/>
    <property type="molecule type" value="Genomic_DNA"/>
</dbReference>
<dbReference type="InterPro" id="IPR050725">
    <property type="entry name" value="CysQ/Inositol_MonoPase"/>
</dbReference>
<feature type="binding site" evidence="7">
    <location>
        <position position="211"/>
    </location>
    <ligand>
        <name>Mg(2+)</name>
        <dbReference type="ChEBI" id="CHEBI:18420"/>
        <label>1</label>
        <note>catalytic</note>
    </ligand>
</feature>
<evidence type="ECO:0000313" key="8">
    <source>
        <dbReference type="EMBL" id="SKC49159.1"/>
    </source>
</evidence>
<dbReference type="Gene3D" id="3.30.540.10">
    <property type="entry name" value="Fructose-1,6-Bisphosphatase, subunit A, domain 1"/>
    <property type="match status" value="1"/>
</dbReference>
<dbReference type="Pfam" id="PF00459">
    <property type="entry name" value="Inositol_P"/>
    <property type="match status" value="1"/>
</dbReference>
<proteinExistence type="inferred from homology"/>
<keyword evidence="9" id="KW-1185">Reference proteome</keyword>
<dbReference type="FunFam" id="3.30.540.10:FF:000003">
    <property type="entry name" value="Inositol-1-monophosphatase"/>
    <property type="match status" value="1"/>
</dbReference>
<dbReference type="NCBIfam" id="TIGR01331">
    <property type="entry name" value="bisphos_cysQ"/>
    <property type="match status" value="1"/>
</dbReference>
<dbReference type="Proteomes" id="UP000190285">
    <property type="component" value="Unassembled WGS sequence"/>
</dbReference>
<dbReference type="GO" id="GO:0000103">
    <property type="term" value="P:sulfate assimilation"/>
    <property type="evidence" value="ECO:0007669"/>
    <property type="project" value="TreeGrafter"/>
</dbReference>
<keyword evidence="3 6" id="KW-0479">Metal-binding</keyword>
<dbReference type="InterPro" id="IPR000760">
    <property type="entry name" value="Inositol_monophosphatase-like"/>
</dbReference>
<keyword evidence="6" id="KW-0472">Membrane</keyword>
<dbReference type="STRING" id="36842.SAMN02194393_01094"/>
<accession>A0A1T5JCN3</accession>
<dbReference type="PANTHER" id="PTHR43028:SF5">
    <property type="entry name" value="3'(2'),5'-BISPHOSPHATE NUCLEOTIDASE 1"/>
    <property type="match status" value="1"/>
</dbReference>
<evidence type="ECO:0000256" key="6">
    <source>
        <dbReference type="HAMAP-Rule" id="MF_02095"/>
    </source>
</evidence>
<feature type="binding site" evidence="7">
    <location>
        <position position="88"/>
    </location>
    <ligand>
        <name>Mg(2+)</name>
        <dbReference type="ChEBI" id="CHEBI:18420"/>
        <label>1</label>
        <note>catalytic</note>
    </ligand>
</feature>
<evidence type="ECO:0000256" key="2">
    <source>
        <dbReference type="ARBA" id="ARBA00001946"/>
    </source>
</evidence>
<feature type="binding site" evidence="6">
    <location>
        <position position="67"/>
    </location>
    <ligand>
        <name>Mg(2+)</name>
        <dbReference type="ChEBI" id="CHEBI:18420"/>
        <label>1</label>
    </ligand>
</feature>
<reference evidence="9" key="1">
    <citation type="submission" date="2017-02" db="EMBL/GenBank/DDBJ databases">
        <authorList>
            <person name="Varghese N."/>
            <person name="Submissions S."/>
        </authorList>
    </citation>
    <scope>NUCLEOTIDE SEQUENCE [LARGE SCALE GENOMIC DNA]</scope>
    <source>
        <strain evidence="9">M1</strain>
    </source>
</reference>
<comment type="cofactor">
    <cofactor evidence="2 6 7">
        <name>Mg(2+)</name>
        <dbReference type="ChEBI" id="CHEBI:18420"/>
    </cofactor>
</comment>
<feature type="binding site" evidence="7">
    <location>
        <position position="85"/>
    </location>
    <ligand>
        <name>Mg(2+)</name>
        <dbReference type="ChEBI" id="CHEBI:18420"/>
        <label>1</label>
        <note>catalytic</note>
    </ligand>
</feature>
<dbReference type="GO" id="GO:0005886">
    <property type="term" value="C:plasma membrane"/>
    <property type="evidence" value="ECO:0007669"/>
    <property type="project" value="UniProtKB-SubCell"/>
</dbReference>